<dbReference type="Gene3D" id="3.40.220.10">
    <property type="entry name" value="Leucine Aminopeptidase, subunit E, domain 1"/>
    <property type="match status" value="1"/>
</dbReference>
<dbReference type="SUPFAM" id="SSF52949">
    <property type="entry name" value="Macro domain-like"/>
    <property type="match status" value="1"/>
</dbReference>
<dbReference type="InterPro" id="IPR043472">
    <property type="entry name" value="Macro_dom-like"/>
</dbReference>
<dbReference type="InterPro" id="IPR002589">
    <property type="entry name" value="Macro_dom"/>
</dbReference>
<dbReference type="PANTHER" id="PTHR11106">
    <property type="entry name" value="GANGLIOSIDE INDUCED DIFFERENTIATION ASSOCIATED PROTEIN 2-RELATED"/>
    <property type="match status" value="1"/>
</dbReference>
<evidence type="ECO:0000313" key="3">
    <source>
        <dbReference type="Proteomes" id="UP001213015"/>
    </source>
</evidence>
<dbReference type="SMART" id="SM00506">
    <property type="entry name" value="A1pp"/>
    <property type="match status" value="1"/>
</dbReference>
<sequence>MKEIELSKNIFVVKASVVNFPADAIVNAANKTLLGGGGVDGAIHQAAGPNLLEACKKLNGCDTGEAKITPSFDLKTCKYIIHTVGPVFKLSQNPQQQLQSCYKKSLDLALEYKCNSVAFSGISTGVYEYPVKQAASVASEAVAEWLKRHNFAIKVFLCYYKESEFEAYAQLVRTTK</sequence>
<dbReference type="RefSeq" id="WP_269255657.1">
    <property type="nucleotide sequence ID" value="NZ_JAKHFH010000011.1"/>
</dbReference>
<feature type="domain" description="Macro" evidence="1">
    <location>
        <begin position="1"/>
        <end position="176"/>
    </location>
</feature>
<name>A0AAP3M465_9LACO</name>
<gene>
    <name evidence="2" type="ORF">L2422_07000</name>
</gene>
<dbReference type="Pfam" id="PF01661">
    <property type="entry name" value="Macro"/>
    <property type="match status" value="1"/>
</dbReference>
<accession>A0AAP3M465</accession>
<comment type="caution">
    <text evidence="2">The sequence shown here is derived from an EMBL/GenBank/DDBJ whole genome shotgun (WGS) entry which is preliminary data.</text>
</comment>
<evidence type="ECO:0000313" key="2">
    <source>
        <dbReference type="EMBL" id="MCZ3845241.1"/>
    </source>
</evidence>
<dbReference type="Proteomes" id="UP001213015">
    <property type="component" value="Unassembled WGS sequence"/>
</dbReference>
<dbReference type="PANTHER" id="PTHR11106:SF27">
    <property type="entry name" value="MACRO DOMAIN-CONTAINING PROTEIN"/>
    <property type="match status" value="1"/>
</dbReference>
<reference evidence="2" key="1">
    <citation type="submission" date="2022-01" db="EMBL/GenBank/DDBJ databases">
        <title>VMRC isolate genome collection.</title>
        <authorList>
            <person name="France M."/>
            <person name="Rutt L."/>
            <person name="Humphrys M."/>
            <person name="Ravel J."/>
        </authorList>
    </citation>
    <scope>NUCLEOTIDE SEQUENCE</scope>
    <source>
        <strain evidence="2">C0127B5</strain>
    </source>
</reference>
<dbReference type="CDD" id="cd02908">
    <property type="entry name" value="Macro_OAADPr_deacetylase"/>
    <property type="match status" value="1"/>
</dbReference>
<evidence type="ECO:0000259" key="1">
    <source>
        <dbReference type="PROSITE" id="PS51154"/>
    </source>
</evidence>
<dbReference type="EMBL" id="JAKHLF010000012">
    <property type="protein sequence ID" value="MCZ3845241.1"/>
    <property type="molecule type" value="Genomic_DNA"/>
</dbReference>
<organism evidence="2 3">
    <name type="scientific">Lactobacillus mulieris</name>
    <dbReference type="NCBI Taxonomy" id="2508708"/>
    <lineage>
        <taxon>Bacteria</taxon>
        <taxon>Bacillati</taxon>
        <taxon>Bacillota</taxon>
        <taxon>Bacilli</taxon>
        <taxon>Lactobacillales</taxon>
        <taxon>Lactobacillaceae</taxon>
        <taxon>Lactobacillus</taxon>
    </lineage>
</organism>
<dbReference type="PROSITE" id="PS51154">
    <property type="entry name" value="MACRO"/>
    <property type="match status" value="1"/>
</dbReference>
<dbReference type="AlphaFoldDB" id="A0AAP3M465"/>
<protein>
    <submittedName>
        <fullName evidence="2">Macro domain-containing protein</fullName>
    </submittedName>
</protein>
<proteinExistence type="predicted"/>